<dbReference type="EMBL" id="CP001056">
    <property type="protein sequence ID" value="ACD23477.1"/>
    <property type="molecule type" value="Genomic_DNA"/>
</dbReference>
<evidence type="ECO:0000256" key="2">
    <source>
        <dbReference type="ARBA" id="ARBA00022801"/>
    </source>
</evidence>
<dbReference type="HOGENOM" id="CLU_673868_0_0_9"/>
<dbReference type="InterPro" id="IPR044925">
    <property type="entry name" value="His-Me_finger_sf"/>
</dbReference>
<reference evidence="5" key="1">
    <citation type="submission" date="2009-06" db="EMBL/GenBank/DDBJ databases">
        <authorList>
            <consortium name="US DOE Joint Genome Institute (JGI-PGF)"/>
            <person name="Lucas S."/>
            <person name="Copeland A."/>
            <person name="Lapidus A."/>
            <person name="Glavina del Rio T."/>
            <person name="Dalin E."/>
            <person name="Tice H."/>
            <person name="Bruce D."/>
            <person name="Goodwin L."/>
            <person name="Pitluck S."/>
            <person name="Kyrpides N."/>
            <person name="Mavromatis K."/>
            <person name="Ivanova N."/>
            <person name="Saunders E."/>
            <person name="Brettin T."/>
            <person name="Detter J.C."/>
            <person name="Han C."/>
            <person name="Larimer F."/>
            <person name="Land M."/>
            <person name="Hauser L."/>
            <person name="Markowitz V."/>
            <person name="Cheng J.-F."/>
            <person name="Hugenholtz P."/>
            <person name="Woyke T."/>
            <person name="Wu D."/>
            <person name="Gronow S."/>
            <person name="Klenk H.-P."/>
            <person name="Eisen J.A."/>
        </authorList>
    </citation>
    <scope>NUCLEOTIDE SEQUENCE</scope>
    <source>
        <strain evidence="5">Eklund 17B</strain>
    </source>
</reference>
<sequence length="443" mass="49014">MHLNGLLINILGGVILNNAKFNIKRFTITFILSLALVFSFSTAKTTYGITEAGIITETYSVTQAIENQNNTLKTVQGYIIGQPIATDRVLTSGYTGDTAIAIADSETETSTSNMIYVKVSAKYRDSFGLKTNPDLQGSQITVTGYLSSYFSHNGLKDITSITKINSSNEDVLNASTSDENVSDENPSDTSIDEEISGSDEVSINDTTITDTTTSYDDTYYADAIGKSGKALKSSLHEIIDDNKKLSYAAVWDALMDTDEDPNNTNNVILLYTGRSQGKNTKGAGVNNWNREHVWAKSHGNFGTKTGPGTDLHHLRAADVSVNSARGNLDFDNGGVPHSEATLCKYDNDSWEPRDSVKGDIARMLFYMDVRYEGDKGEIDLELNDKVNNGANPYMGKLSTLLQWNNQDPVDEIEKKRNDIIYKKYQHNRNPFIDHPEWANQIWN</sequence>
<dbReference type="PANTHER" id="PTHR33607:SF2">
    <property type="entry name" value="ENDONUCLEASE-1"/>
    <property type="match status" value="1"/>
</dbReference>
<dbReference type="GO" id="GO:0016787">
    <property type="term" value="F:hydrolase activity"/>
    <property type="evidence" value="ECO:0007669"/>
    <property type="project" value="UniProtKB-KW"/>
</dbReference>
<accession>U4P8P7</accession>
<gene>
    <name evidence="5" type="ordered locus">CLL_A3017</name>
</gene>
<dbReference type="InterPro" id="IPR045939">
    <property type="entry name" value="YhcR_N"/>
</dbReference>
<keyword evidence="1" id="KW-0540">Nuclease</keyword>
<dbReference type="PATRIC" id="fig|935198.13.peg.2980"/>
<dbReference type="Pfam" id="PF04231">
    <property type="entry name" value="Endonuclease_1"/>
    <property type="match status" value="1"/>
</dbReference>
<evidence type="ECO:0000256" key="1">
    <source>
        <dbReference type="ARBA" id="ARBA00022722"/>
    </source>
</evidence>
<dbReference type="KEGG" id="cbk:CLL_A3017"/>
<evidence type="ECO:0000259" key="4">
    <source>
        <dbReference type="Pfam" id="PF19886"/>
    </source>
</evidence>
<organism evidence="5">
    <name type="scientific">Clostridium botulinum (strain Eklund 17B / Type B)</name>
    <dbReference type="NCBI Taxonomy" id="935198"/>
    <lineage>
        <taxon>Bacteria</taxon>
        <taxon>Bacillati</taxon>
        <taxon>Bacillota</taxon>
        <taxon>Clostridia</taxon>
        <taxon>Eubacteriales</taxon>
        <taxon>Clostridiaceae</taxon>
        <taxon>Clostridium</taxon>
    </lineage>
</organism>
<reference evidence="5" key="2">
    <citation type="submission" date="2009-08" db="EMBL/GenBank/DDBJ databases">
        <authorList>
            <person name="Shrivastava S."/>
            <person name="Brinkac L.M."/>
            <person name="Dodson R.J."/>
            <person name="Harkins D.M."/>
            <person name="Durkin A.S."/>
            <person name="Sutton G."/>
        </authorList>
    </citation>
    <scope>NUCLEOTIDE SEQUENCE</scope>
    <source>
        <strain evidence="5">Eklund 17B</strain>
    </source>
</reference>
<dbReference type="SUPFAM" id="SSF54060">
    <property type="entry name" value="His-Me finger endonucleases"/>
    <property type="match status" value="1"/>
</dbReference>
<evidence type="ECO:0000313" key="5">
    <source>
        <dbReference type="EMBL" id="ACD23477.1"/>
    </source>
</evidence>
<feature type="compositionally biased region" description="Acidic residues" evidence="3">
    <location>
        <begin position="180"/>
        <end position="195"/>
    </location>
</feature>
<dbReference type="Pfam" id="PF19886">
    <property type="entry name" value="DUF6359"/>
    <property type="match status" value="1"/>
</dbReference>
<keyword evidence="2" id="KW-0378">Hydrolase</keyword>
<evidence type="ECO:0000256" key="3">
    <source>
        <dbReference type="SAM" id="MobiDB-lite"/>
    </source>
</evidence>
<dbReference type="InterPro" id="IPR007346">
    <property type="entry name" value="Endonuclease-I"/>
</dbReference>
<dbReference type="GO" id="GO:0004518">
    <property type="term" value="F:nuclease activity"/>
    <property type="evidence" value="ECO:0007669"/>
    <property type="project" value="UniProtKB-KW"/>
</dbReference>
<feature type="region of interest" description="Disordered" evidence="3">
    <location>
        <begin position="174"/>
        <end position="195"/>
    </location>
</feature>
<dbReference type="AlphaFoldDB" id="B2TPP6"/>
<proteinExistence type="predicted"/>
<feature type="domain" description="Endonuclease YhcR N-terminal" evidence="4">
    <location>
        <begin position="59"/>
        <end position="162"/>
    </location>
</feature>
<name>B2TPP6_CLOBB</name>
<accession>B2TPP6</accession>
<protein>
    <submittedName>
        <fullName evidence="5">Extracellular ribonuclease</fullName>
    </submittedName>
</protein>
<dbReference type="PANTHER" id="PTHR33607">
    <property type="entry name" value="ENDONUCLEASE-1"/>
    <property type="match status" value="1"/>
</dbReference>